<dbReference type="InterPro" id="IPR027417">
    <property type="entry name" value="P-loop_NTPase"/>
</dbReference>
<feature type="region of interest" description="Disordered" evidence="3">
    <location>
        <begin position="185"/>
        <end position="243"/>
    </location>
</feature>
<comment type="caution">
    <text evidence="4">The sequence shown here is derived from an EMBL/GenBank/DDBJ whole genome shotgun (WGS) entry which is preliminary data.</text>
</comment>
<feature type="region of interest" description="Disordered" evidence="3">
    <location>
        <begin position="443"/>
        <end position="502"/>
    </location>
</feature>
<sequence length="502" mass="55673">LDCRSSPPFLLFRCSSFSLDGFPQLFPICTPSPVVSPLISPTTVRRTGSGRKLPRTPIDIMNEHRRLLEVRSADPLGIDGNAFLSPIDMRQPLRSQSFKHRARPTVEVKRNVLEEVVGSNERRKSTPTISRRCSLQRGRIERTDVWPEPKSASGVEERIPSSSDCEDYTRVRQFKIDEKGAVVSRGDSFRRKQKPNVTKIEKSPSPYAVSGDSMRGDSCSDSVCSSDENRDRPSSESAPSGSAPAVHKIYVVGDTGTGKTALISQFSTSEYRNAFADEIDHLDNSVSINIGGEESELVFLESDMADPLFLDDSVHAFLFLYGIDSKASFKQAINGIEMVRNRPALRHTPIILAGNKVDLERKRAVTKLEVRAAAAQFGLTTFEVSVALNHDVDDLLIGLLADIKEAYGGEKKKIVDFHEPSPRPRKKEMVQTEDDFSSAIRRYSQRKKRQVESVETGQGQFSLRGKSERERLQASAPPSPPLHSSINCESGGEEVHPESSND</sequence>
<dbReference type="PANTHER" id="PTHR45775">
    <property type="entry name" value="RAD, GEM/KIR FAMILY MEMBER 2, ISOFORM C"/>
    <property type="match status" value="1"/>
</dbReference>
<keyword evidence="2" id="KW-0597">Phosphoprotein</keyword>
<feature type="compositionally biased region" description="Basic and acidic residues" evidence="3">
    <location>
        <begin position="416"/>
        <end position="430"/>
    </location>
</feature>
<evidence type="ECO:0000256" key="2">
    <source>
        <dbReference type="ARBA" id="ARBA00022553"/>
    </source>
</evidence>
<dbReference type="SMART" id="SM00173">
    <property type="entry name" value="RAS"/>
    <property type="match status" value="1"/>
</dbReference>
<protein>
    <submittedName>
        <fullName evidence="4">Uncharacterized protein</fullName>
    </submittedName>
</protein>
<dbReference type="AlphaFoldDB" id="A0AAN5D1Q8"/>
<feature type="region of interest" description="Disordered" evidence="3">
    <location>
        <begin position="416"/>
        <end position="435"/>
    </location>
</feature>
<dbReference type="InterPro" id="IPR001806">
    <property type="entry name" value="Small_GTPase"/>
</dbReference>
<evidence type="ECO:0000313" key="4">
    <source>
        <dbReference type="EMBL" id="GMR54009.1"/>
    </source>
</evidence>
<dbReference type="GO" id="GO:0003924">
    <property type="term" value="F:GTPase activity"/>
    <property type="evidence" value="ECO:0007669"/>
    <property type="project" value="InterPro"/>
</dbReference>
<dbReference type="PROSITE" id="PS51419">
    <property type="entry name" value="RAB"/>
    <property type="match status" value="1"/>
</dbReference>
<feature type="compositionally biased region" description="Low complexity" evidence="3">
    <location>
        <begin position="217"/>
        <end position="226"/>
    </location>
</feature>
<keyword evidence="5" id="KW-1185">Reference proteome</keyword>
<reference evidence="5" key="1">
    <citation type="submission" date="2022-10" db="EMBL/GenBank/DDBJ databases">
        <title>Genome assembly of Pristionchus species.</title>
        <authorList>
            <person name="Yoshida K."/>
            <person name="Sommer R.J."/>
        </authorList>
    </citation>
    <scope>NUCLEOTIDE SEQUENCE [LARGE SCALE GENOMIC DNA]</scope>
    <source>
        <strain evidence="5">RS5460</strain>
    </source>
</reference>
<dbReference type="SMART" id="SM00175">
    <property type="entry name" value="RAB"/>
    <property type="match status" value="1"/>
</dbReference>
<accession>A0AAN5D1Q8</accession>
<feature type="non-terminal residue" evidence="4">
    <location>
        <position position="1"/>
    </location>
</feature>
<dbReference type="GO" id="GO:0005886">
    <property type="term" value="C:plasma membrane"/>
    <property type="evidence" value="ECO:0007669"/>
    <property type="project" value="TreeGrafter"/>
</dbReference>
<proteinExistence type="inferred from homology"/>
<dbReference type="PROSITE" id="PS51421">
    <property type="entry name" value="RAS"/>
    <property type="match status" value="1"/>
</dbReference>
<comment type="similarity">
    <text evidence="1">Belongs to the small GTPase superfamily. RGK family.</text>
</comment>
<dbReference type="GO" id="GO:0005525">
    <property type="term" value="F:GTP binding"/>
    <property type="evidence" value="ECO:0007669"/>
    <property type="project" value="InterPro"/>
</dbReference>
<dbReference type="EMBL" id="BTRK01000005">
    <property type="protein sequence ID" value="GMR54009.1"/>
    <property type="molecule type" value="Genomic_DNA"/>
</dbReference>
<organism evidence="4 5">
    <name type="scientific">Pristionchus mayeri</name>
    <dbReference type="NCBI Taxonomy" id="1317129"/>
    <lineage>
        <taxon>Eukaryota</taxon>
        <taxon>Metazoa</taxon>
        <taxon>Ecdysozoa</taxon>
        <taxon>Nematoda</taxon>
        <taxon>Chromadorea</taxon>
        <taxon>Rhabditida</taxon>
        <taxon>Rhabditina</taxon>
        <taxon>Diplogasteromorpha</taxon>
        <taxon>Diplogasteroidea</taxon>
        <taxon>Neodiplogasteridae</taxon>
        <taxon>Pristionchus</taxon>
    </lineage>
</organism>
<evidence type="ECO:0000313" key="5">
    <source>
        <dbReference type="Proteomes" id="UP001328107"/>
    </source>
</evidence>
<name>A0AAN5D1Q8_9BILA</name>
<evidence type="ECO:0000256" key="3">
    <source>
        <dbReference type="SAM" id="MobiDB-lite"/>
    </source>
</evidence>
<dbReference type="PANTHER" id="PTHR45775:SF11">
    <property type="entry name" value="GTP-BINDING PROTEIN GEM"/>
    <property type="match status" value="1"/>
</dbReference>
<dbReference type="Pfam" id="PF00071">
    <property type="entry name" value="Ras"/>
    <property type="match status" value="1"/>
</dbReference>
<evidence type="ECO:0000256" key="1">
    <source>
        <dbReference type="ARBA" id="ARBA00008846"/>
    </source>
</evidence>
<dbReference type="InterPro" id="IPR051641">
    <property type="entry name" value="RGK_GTP-binding_reg"/>
</dbReference>
<gene>
    <name evidence="4" type="ORF">PMAYCL1PPCAC_24204</name>
</gene>
<dbReference type="Proteomes" id="UP001328107">
    <property type="component" value="Unassembled WGS sequence"/>
</dbReference>
<dbReference type="GO" id="GO:0005246">
    <property type="term" value="F:calcium channel regulator activity"/>
    <property type="evidence" value="ECO:0007669"/>
    <property type="project" value="TreeGrafter"/>
</dbReference>
<dbReference type="SUPFAM" id="SSF52540">
    <property type="entry name" value="P-loop containing nucleoside triphosphate hydrolases"/>
    <property type="match status" value="1"/>
</dbReference>
<dbReference type="Gene3D" id="3.40.50.300">
    <property type="entry name" value="P-loop containing nucleotide triphosphate hydrolases"/>
    <property type="match status" value="1"/>
</dbReference>
<dbReference type="PRINTS" id="PR00449">
    <property type="entry name" value="RASTRNSFRMNG"/>
</dbReference>
<feature type="compositionally biased region" description="Basic and acidic residues" evidence="3">
    <location>
        <begin position="493"/>
        <end position="502"/>
    </location>
</feature>